<dbReference type="Proteomes" id="UP000095283">
    <property type="component" value="Unplaced"/>
</dbReference>
<organism evidence="1 2">
    <name type="scientific">Heterorhabditis bacteriophora</name>
    <name type="common">Entomopathogenic nematode worm</name>
    <dbReference type="NCBI Taxonomy" id="37862"/>
    <lineage>
        <taxon>Eukaryota</taxon>
        <taxon>Metazoa</taxon>
        <taxon>Ecdysozoa</taxon>
        <taxon>Nematoda</taxon>
        <taxon>Chromadorea</taxon>
        <taxon>Rhabditida</taxon>
        <taxon>Rhabditina</taxon>
        <taxon>Rhabditomorpha</taxon>
        <taxon>Strongyloidea</taxon>
        <taxon>Heterorhabditidae</taxon>
        <taxon>Heterorhabditis</taxon>
    </lineage>
</organism>
<proteinExistence type="predicted"/>
<reference evidence="2" key="1">
    <citation type="submission" date="2016-11" db="UniProtKB">
        <authorList>
            <consortium name="WormBaseParasite"/>
        </authorList>
    </citation>
    <scope>IDENTIFICATION</scope>
</reference>
<protein>
    <submittedName>
        <fullName evidence="2">Uncharacterized protein</fullName>
    </submittedName>
</protein>
<name>A0A1I7WKJ0_HETBA</name>
<sequence length="66" mass="7489">MLITSKYTLSRRVLVDNILNNSRRIITLPLRDDLPLDGEGINPLGDDNGVLRRDSQRIIPCRESSI</sequence>
<accession>A0A1I7WKJ0</accession>
<dbReference type="AlphaFoldDB" id="A0A1I7WKJ0"/>
<keyword evidence="1" id="KW-1185">Reference proteome</keyword>
<evidence type="ECO:0000313" key="2">
    <source>
        <dbReference type="WBParaSite" id="Hba_05566"/>
    </source>
</evidence>
<evidence type="ECO:0000313" key="1">
    <source>
        <dbReference type="Proteomes" id="UP000095283"/>
    </source>
</evidence>
<dbReference type="WBParaSite" id="Hba_05566">
    <property type="protein sequence ID" value="Hba_05566"/>
    <property type="gene ID" value="Hba_05566"/>
</dbReference>